<feature type="transmembrane region" description="Helical" evidence="1">
    <location>
        <begin position="36"/>
        <end position="56"/>
    </location>
</feature>
<evidence type="ECO:0000313" key="3">
    <source>
        <dbReference type="Proteomes" id="UP000324831"/>
    </source>
</evidence>
<sequence>MSNSTDFTVNPGNPDLKVRQNTAFSALSLKWKRKHWYCLVACNICLTLLIVLDRILVSQGIKERPENIVVIALGLPAVMTLLLYYMKTATSEYRDFSTIIKKERLKYYYRGTACTFVSCNLTLLALVFSVCMGADSTAISAIAYTFIVFCMFLGVGSSALISYYEFCVCFDIFYHKNKETIIKEYLIRQHNLKILEEDEKEEDEEIEEVDAN</sequence>
<organism evidence="2 3">
    <name type="scientific">Candidatus Mycoplasma haematohominis</name>
    <dbReference type="NCBI Taxonomy" id="1494318"/>
    <lineage>
        <taxon>Bacteria</taxon>
        <taxon>Bacillati</taxon>
        <taxon>Mycoplasmatota</taxon>
        <taxon>Mollicutes</taxon>
        <taxon>Mycoplasmataceae</taxon>
        <taxon>Mycoplasma</taxon>
    </lineage>
</organism>
<comment type="caution">
    <text evidence="2">The sequence shown here is derived from an EMBL/GenBank/DDBJ whole genome shotgun (WGS) entry which is preliminary data.</text>
</comment>
<reference evidence="2 3" key="1">
    <citation type="submission" date="2019-01" db="EMBL/GenBank/DDBJ databases">
        <title>Draft genome sequences of Candidatus Mycoplasma haemohominis SWG34-3 identified from a patient with pyrexia, anemia and liver dysfunction.</title>
        <authorList>
            <person name="Sekizuka T."/>
            <person name="Hattori N."/>
            <person name="Katano H."/>
            <person name="Takuma T."/>
            <person name="Ito T."/>
            <person name="Arai N."/>
            <person name="Yanai R."/>
            <person name="Ishii S."/>
            <person name="Miura Y."/>
            <person name="Tokunaga T."/>
            <person name="Watanabe H."/>
            <person name="Nomura N."/>
            <person name="Eguchi J."/>
            <person name="Arai T."/>
            <person name="Hasegawa H."/>
            <person name="Nakamaki T."/>
            <person name="Wakita T."/>
            <person name="Niki Y."/>
            <person name="Kuroda M."/>
        </authorList>
    </citation>
    <scope>NUCLEOTIDE SEQUENCE [LARGE SCALE GENOMIC DNA]</scope>
    <source>
        <strain evidence="2">SWG34-3</strain>
    </source>
</reference>
<evidence type="ECO:0000313" key="2">
    <source>
        <dbReference type="EMBL" id="GCE63945.1"/>
    </source>
</evidence>
<gene>
    <name evidence="2" type="ORF">MHSWG343_09520</name>
</gene>
<protein>
    <submittedName>
        <fullName evidence="2">Uncharacterized protein</fullName>
    </submittedName>
</protein>
<dbReference type="AlphaFoldDB" id="A0A478FUY8"/>
<evidence type="ECO:0000256" key="1">
    <source>
        <dbReference type="SAM" id="Phobius"/>
    </source>
</evidence>
<accession>A0A478FUY8</accession>
<dbReference type="EMBL" id="BIMN01000006">
    <property type="protein sequence ID" value="GCE63945.1"/>
    <property type="molecule type" value="Genomic_DNA"/>
</dbReference>
<feature type="transmembrane region" description="Helical" evidence="1">
    <location>
        <begin position="107"/>
        <end position="129"/>
    </location>
</feature>
<feature type="transmembrane region" description="Helical" evidence="1">
    <location>
        <begin position="141"/>
        <end position="174"/>
    </location>
</feature>
<keyword evidence="1" id="KW-0812">Transmembrane</keyword>
<feature type="transmembrane region" description="Helical" evidence="1">
    <location>
        <begin position="68"/>
        <end position="86"/>
    </location>
</feature>
<dbReference type="Proteomes" id="UP000324831">
    <property type="component" value="Unassembled WGS sequence"/>
</dbReference>
<name>A0A478FUY8_9MOLU</name>
<dbReference type="RefSeq" id="WP_216083108.1">
    <property type="nucleotide sequence ID" value="NZ_CACTIB010000016.1"/>
</dbReference>
<keyword evidence="1" id="KW-0472">Membrane</keyword>
<proteinExistence type="predicted"/>
<keyword evidence="1" id="KW-1133">Transmembrane helix</keyword>